<reference evidence="2" key="1">
    <citation type="submission" date="2018-12" db="EMBL/GenBank/DDBJ databases">
        <authorList>
            <person name="Syme R.A."/>
            <person name="Farfan-Caceres L."/>
            <person name="Lichtenzveig J."/>
        </authorList>
    </citation>
    <scope>NUCLEOTIDE SEQUENCE</scope>
    <source>
        <strain evidence="2">Al4</strain>
    </source>
</reference>
<gene>
    <name evidence="2" type="ORF">EKO04_006647</name>
</gene>
<dbReference type="EMBL" id="RZGK01000011">
    <property type="protein sequence ID" value="KAF9695716.1"/>
    <property type="molecule type" value="Genomic_DNA"/>
</dbReference>
<comment type="caution">
    <text evidence="2">The sequence shown here is derived from an EMBL/GenBank/DDBJ whole genome shotgun (WGS) entry which is preliminary data.</text>
</comment>
<evidence type="ECO:0000313" key="2">
    <source>
        <dbReference type="EMBL" id="KAF9695716.1"/>
    </source>
</evidence>
<keyword evidence="1" id="KW-0732">Signal</keyword>
<keyword evidence="3" id="KW-1185">Reference proteome</keyword>
<proteinExistence type="predicted"/>
<protein>
    <submittedName>
        <fullName evidence="2">Uncharacterized protein</fullName>
    </submittedName>
</protein>
<organism evidence="2 3">
    <name type="scientific">Ascochyta lentis</name>
    <dbReference type="NCBI Taxonomy" id="205686"/>
    <lineage>
        <taxon>Eukaryota</taxon>
        <taxon>Fungi</taxon>
        <taxon>Dikarya</taxon>
        <taxon>Ascomycota</taxon>
        <taxon>Pezizomycotina</taxon>
        <taxon>Dothideomycetes</taxon>
        <taxon>Pleosporomycetidae</taxon>
        <taxon>Pleosporales</taxon>
        <taxon>Pleosporineae</taxon>
        <taxon>Didymellaceae</taxon>
        <taxon>Ascochyta</taxon>
    </lineage>
</organism>
<evidence type="ECO:0000313" key="3">
    <source>
        <dbReference type="Proteomes" id="UP000651452"/>
    </source>
</evidence>
<sequence length="161" mass="17588">MYMFTKALLALPISMVCLAEPWFMVHSQAPTQHTPPPEVTGTKALERYYRSRSEVAHDKWDSYVSAHSTEHAQGNIAIALFAVTATYSLPTWATQTYGEGRFVTEAPEWFSELPTEIQSIKRAEGSAWVSILDDKSALAPRETANAAFGVLAGVAIAAAVL</sequence>
<accession>A0A8H7J226</accession>
<dbReference type="Proteomes" id="UP000651452">
    <property type="component" value="Unassembled WGS sequence"/>
</dbReference>
<dbReference type="AlphaFoldDB" id="A0A8H7J226"/>
<reference evidence="2" key="2">
    <citation type="submission" date="2020-09" db="EMBL/GenBank/DDBJ databases">
        <title>Reference genome assembly for Australian Ascochyta lentis isolate Al4.</title>
        <authorList>
            <person name="Lee R.C."/>
            <person name="Farfan-Caceres L.M."/>
            <person name="Debler J.W."/>
            <person name="Williams A.H."/>
            <person name="Henares B.M."/>
        </authorList>
    </citation>
    <scope>NUCLEOTIDE SEQUENCE</scope>
    <source>
        <strain evidence="2">Al4</strain>
    </source>
</reference>
<evidence type="ECO:0000256" key="1">
    <source>
        <dbReference type="SAM" id="SignalP"/>
    </source>
</evidence>
<name>A0A8H7J226_9PLEO</name>
<feature type="chain" id="PRO_5034950474" evidence="1">
    <location>
        <begin position="20"/>
        <end position="161"/>
    </location>
</feature>
<feature type="signal peptide" evidence="1">
    <location>
        <begin position="1"/>
        <end position="19"/>
    </location>
</feature>